<sequence length="186" mass="21501">MGELSKIKTSIFRYLYLFTNQKNTMKNHRLYCFIASLCLLSFYSQAQEYTKKVLNKVPELEVGKTYTGKDVRQAQKLFPEGAAIGDKVVYPFAKLTGKRAIVIFYYTADQGGEIIYLSATALHKKKLQPTNIQRYLYTHGKINKTVYTSTLSRDKKGVVSFHEVENGQQKTTRYRIEGRRFSIVRN</sequence>
<feature type="signal peptide" evidence="1">
    <location>
        <begin position="1"/>
        <end position="46"/>
    </location>
</feature>
<feature type="chain" id="PRO_5002642002" description="Lipoprotein" evidence="1">
    <location>
        <begin position="47"/>
        <end position="186"/>
    </location>
</feature>
<dbReference type="EMBL" id="AAWS01000055">
    <property type="protein sequence ID" value="EAY25064.1"/>
    <property type="molecule type" value="Genomic_DNA"/>
</dbReference>
<reference evidence="2 3" key="1">
    <citation type="submission" date="2007-01" db="EMBL/GenBank/DDBJ databases">
        <authorList>
            <person name="Haygood M."/>
            <person name="Podell S."/>
            <person name="Anderson C."/>
            <person name="Hopkinson B."/>
            <person name="Roe K."/>
            <person name="Barbeau K."/>
            <person name="Gaasterland T."/>
            <person name="Ferriera S."/>
            <person name="Johnson J."/>
            <person name="Kravitz S."/>
            <person name="Beeson K."/>
            <person name="Sutton G."/>
            <person name="Rogers Y.-H."/>
            <person name="Friedman R."/>
            <person name="Frazier M."/>
            <person name="Venter J.C."/>
        </authorList>
    </citation>
    <scope>NUCLEOTIDE SEQUENCE [LARGE SCALE GENOMIC DNA]</scope>
    <source>
        <strain evidence="2 3">ATCC 23134</strain>
    </source>
</reference>
<keyword evidence="1" id="KW-0732">Signal</keyword>
<name>A1ZWY4_MICM2</name>
<gene>
    <name evidence="2" type="ORF">M23134_06052</name>
</gene>
<dbReference type="AlphaFoldDB" id="A1ZWY4"/>
<evidence type="ECO:0000256" key="1">
    <source>
        <dbReference type="SAM" id="SignalP"/>
    </source>
</evidence>
<proteinExistence type="predicted"/>
<comment type="caution">
    <text evidence="2">The sequence shown here is derived from an EMBL/GenBank/DDBJ whole genome shotgun (WGS) entry which is preliminary data.</text>
</comment>
<keyword evidence="3" id="KW-1185">Reference proteome</keyword>
<evidence type="ECO:0000313" key="3">
    <source>
        <dbReference type="Proteomes" id="UP000004095"/>
    </source>
</evidence>
<organism evidence="2 3">
    <name type="scientific">Microscilla marina ATCC 23134</name>
    <dbReference type="NCBI Taxonomy" id="313606"/>
    <lineage>
        <taxon>Bacteria</taxon>
        <taxon>Pseudomonadati</taxon>
        <taxon>Bacteroidota</taxon>
        <taxon>Cytophagia</taxon>
        <taxon>Cytophagales</taxon>
        <taxon>Microscillaceae</taxon>
        <taxon>Microscilla</taxon>
    </lineage>
</organism>
<evidence type="ECO:0000313" key="2">
    <source>
        <dbReference type="EMBL" id="EAY25064.1"/>
    </source>
</evidence>
<protein>
    <recommendedName>
        <fullName evidence="4">Lipoprotein</fullName>
    </recommendedName>
</protein>
<evidence type="ECO:0008006" key="4">
    <source>
        <dbReference type="Google" id="ProtNLM"/>
    </source>
</evidence>
<dbReference type="Proteomes" id="UP000004095">
    <property type="component" value="Unassembled WGS sequence"/>
</dbReference>
<accession>A1ZWY4</accession>